<keyword evidence="2" id="KW-1185">Reference proteome</keyword>
<dbReference type="Proteomes" id="UP001375539">
    <property type="component" value="Unassembled WGS sequence"/>
</dbReference>
<reference evidence="1" key="1">
    <citation type="submission" date="2024-03" db="EMBL/GenBank/DDBJ databases">
        <title>Novel Streptomyces species of biotechnological and ecological value are a feature of Machair soil.</title>
        <authorList>
            <person name="Prole J.R."/>
            <person name="Goodfellow M."/>
            <person name="Allenby N."/>
            <person name="Ward A.C."/>
        </authorList>
    </citation>
    <scope>NUCLEOTIDE SEQUENCE</scope>
    <source>
        <strain evidence="1">MS1.AVA.4</strain>
    </source>
</reference>
<name>A0ACC6QBU6_9ACTN</name>
<proteinExistence type="predicted"/>
<comment type="caution">
    <text evidence="1">The sequence shown here is derived from an EMBL/GenBank/DDBJ whole genome shotgun (WGS) entry which is preliminary data.</text>
</comment>
<organism evidence="1 2">
    <name type="scientific">Streptomyces pratisoli</name>
    <dbReference type="NCBI Taxonomy" id="3139917"/>
    <lineage>
        <taxon>Bacteria</taxon>
        <taxon>Bacillati</taxon>
        <taxon>Actinomycetota</taxon>
        <taxon>Actinomycetes</taxon>
        <taxon>Kitasatosporales</taxon>
        <taxon>Streptomycetaceae</taxon>
        <taxon>Streptomyces</taxon>
    </lineage>
</organism>
<accession>A0ACC6QBU6</accession>
<gene>
    <name evidence="1" type="ORF">WKI58_04235</name>
</gene>
<dbReference type="EMBL" id="JBBKAI010000002">
    <property type="protein sequence ID" value="MEJ8655743.1"/>
    <property type="molecule type" value="Genomic_DNA"/>
</dbReference>
<evidence type="ECO:0000313" key="1">
    <source>
        <dbReference type="EMBL" id="MEJ8655743.1"/>
    </source>
</evidence>
<evidence type="ECO:0000313" key="2">
    <source>
        <dbReference type="Proteomes" id="UP001375539"/>
    </source>
</evidence>
<protein>
    <submittedName>
        <fullName evidence="1">Acyl-CoA thioesterase II</fullName>
    </submittedName>
</protein>
<sequence>MTNAAENPPAAAGSAGSGPADRPAEASPAEVSPAERLVDLLDLEQIEVNIFRGLSPNESLQRVFGGQVAGQALVAAGRTTDGARPVHSLHAYFLRPGIPGVPIVYQVERVRDGRSFTTRRVTAVQRGRTIFNLTASFHQPEEAGFEHQLPPRLDFPEPETLPNVSDEIREHLGALPETLERMARRQPFDIRYVDRLRWTEEETKEADPRSAVWMRAVGPLGDDPLVHTCALTYASDMTLLDAVRIPVEPLWGPRGFDMASLDHAMWFHRPFRTDEWFLYDQESPVATGGRGLARGRIYDRQGRLLVSVVQEGLFRRLGG</sequence>